<keyword evidence="2" id="KW-1133">Transmembrane helix</keyword>
<sequence length="171" mass="18857">MTAPYEQHTDAQTVGRAVGFRMFKSIRRGQLPLLLVFFACVMIFFGALSGIGYTDNTEKALSADEMLVHAMKTDQQFSADLEAKLGEMKRLENEWAAKRRTAKDGAWMKSNRDQKAIRRKPLAKTPQEKKLMEQQAAVQAQSEESTSVEESTVDVEPEGDAGDAAAGGALE</sequence>
<feature type="compositionally biased region" description="Low complexity" evidence="1">
    <location>
        <begin position="162"/>
        <end position="171"/>
    </location>
</feature>
<feature type="compositionally biased region" description="Acidic residues" evidence="1">
    <location>
        <begin position="151"/>
        <end position="161"/>
    </location>
</feature>
<evidence type="ECO:0000256" key="2">
    <source>
        <dbReference type="SAM" id="Phobius"/>
    </source>
</evidence>
<feature type="region of interest" description="Disordered" evidence="1">
    <location>
        <begin position="103"/>
        <end position="171"/>
    </location>
</feature>
<name>A0A8H3TUZ9_9TREE</name>
<evidence type="ECO:0000256" key="1">
    <source>
        <dbReference type="SAM" id="MobiDB-lite"/>
    </source>
</evidence>
<evidence type="ECO:0000313" key="4">
    <source>
        <dbReference type="Proteomes" id="UP000620104"/>
    </source>
</evidence>
<keyword evidence="2" id="KW-0472">Membrane</keyword>
<gene>
    <name evidence="3" type="ORF">NliqN6_3795</name>
</gene>
<dbReference type="AlphaFoldDB" id="A0A8H3TUZ9"/>
<dbReference type="EMBL" id="BLZA01000021">
    <property type="protein sequence ID" value="GHJ87393.1"/>
    <property type="molecule type" value="Genomic_DNA"/>
</dbReference>
<protein>
    <submittedName>
        <fullName evidence="3">Uncharacterized protein</fullName>
    </submittedName>
</protein>
<keyword evidence="4" id="KW-1185">Reference proteome</keyword>
<dbReference type="Proteomes" id="UP000620104">
    <property type="component" value="Unassembled WGS sequence"/>
</dbReference>
<evidence type="ECO:0000313" key="3">
    <source>
        <dbReference type="EMBL" id="GHJ87393.1"/>
    </source>
</evidence>
<reference evidence="3" key="1">
    <citation type="submission" date="2020-07" db="EMBL/GenBank/DDBJ databases">
        <title>Draft Genome Sequence of a Deep-Sea Yeast, Naganishia (Cryptococcus) liquefaciens strain N6.</title>
        <authorList>
            <person name="Han Y.W."/>
            <person name="Kajitani R."/>
            <person name="Morimoto H."/>
            <person name="Parhat M."/>
            <person name="Tsubouchi H."/>
            <person name="Bakenova O."/>
            <person name="Ogata M."/>
            <person name="Argunhan B."/>
            <person name="Aoki R."/>
            <person name="Kajiwara S."/>
            <person name="Itoh T."/>
            <person name="Iwasaki H."/>
        </authorList>
    </citation>
    <scope>NUCLEOTIDE SEQUENCE</scope>
    <source>
        <strain evidence="3">N6</strain>
    </source>
</reference>
<accession>A0A8H3TUZ9</accession>
<comment type="caution">
    <text evidence="3">The sequence shown here is derived from an EMBL/GenBank/DDBJ whole genome shotgun (WGS) entry which is preliminary data.</text>
</comment>
<feature type="compositionally biased region" description="Low complexity" evidence="1">
    <location>
        <begin position="133"/>
        <end position="150"/>
    </location>
</feature>
<dbReference type="OrthoDB" id="2564511at2759"/>
<organism evidence="3 4">
    <name type="scientific">Naganishia liquefaciens</name>
    <dbReference type="NCBI Taxonomy" id="104408"/>
    <lineage>
        <taxon>Eukaryota</taxon>
        <taxon>Fungi</taxon>
        <taxon>Dikarya</taxon>
        <taxon>Basidiomycota</taxon>
        <taxon>Agaricomycotina</taxon>
        <taxon>Tremellomycetes</taxon>
        <taxon>Filobasidiales</taxon>
        <taxon>Filobasidiaceae</taxon>
        <taxon>Naganishia</taxon>
    </lineage>
</organism>
<keyword evidence="2" id="KW-0812">Transmembrane</keyword>
<proteinExistence type="predicted"/>
<feature type="transmembrane region" description="Helical" evidence="2">
    <location>
        <begin position="31"/>
        <end position="53"/>
    </location>
</feature>